<protein>
    <submittedName>
        <fullName evidence="2">Transposase</fullName>
    </submittedName>
</protein>
<dbReference type="Proteomes" id="UP000749471">
    <property type="component" value="Unassembled WGS sequence"/>
</dbReference>
<dbReference type="EMBL" id="JAHLPM010000009">
    <property type="protein sequence ID" value="MBU5438700.1"/>
    <property type="molecule type" value="Genomic_DNA"/>
</dbReference>
<proteinExistence type="predicted"/>
<dbReference type="InterPro" id="IPR001959">
    <property type="entry name" value="Transposase"/>
</dbReference>
<name>A0ABS6E8E7_9FIRM</name>
<evidence type="ECO:0000313" key="3">
    <source>
        <dbReference type="Proteomes" id="UP000749471"/>
    </source>
</evidence>
<keyword evidence="3" id="KW-1185">Reference proteome</keyword>
<gene>
    <name evidence="2" type="ORF">KQI42_11800</name>
</gene>
<organism evidence="2 3">
    <name type="scientific">Tissierella simiarum</name>
    <dbReference type="NCBI Taxonomy" id="2841534"/>
    <lineage>
        <taxon>Bacteria</taxon>
        <taxon>Bacillati</taxon>
        <taxon>Bacillota</taxon>
        <taxon>Tissierellia</taxon>
        <taxon>Tissierellales</taxon>
        <taxon>Tissierellaceae</taxon>
        <taxon>Tissierella</taxon>
    </lineage>
</organism>
<feature type="domain" description="Probable transposase IS891/IS1136/IS1341" evidence="1">
    <location>
        <begin position="29"/>
        <end position="105"/>
    </location>
</feature>
<sequence length="112" mass="13088">MIKLGRILSATITQVPSEKYFVSLNIEYKQKELPKNNKSIGLDLGITDMLIDSNGNKIPNLKTLYKYEQKLVKEQRKLSKKEKGSKNFHKRRIKVAKVHERITNKEKTIYIN</sequence>
<comment type="caution">
    <text evidence="2">The sequence shown here is derived from an EMBL/GenBank/DDBJ whole genome shotgun (WGS) entry which is preliminary data.</text>
</comment>
<accession>A0ABS6E8E7</accession>
<reference evidence="2 3" key="1">
    <citation type="submission" date="2021-06" db="EMBL/GenBank/DDBJ databases">
        <authorList>
            <person name="Sun Q."/>
            <person name="Li D."/>
        </authorList>
    </citation>
    <scope>NUCLEOTIDE SEQUENCE [LARGE SCALE GENOMIC DNA]</scope>
    <source>
        <strain evidence="2 3">MSJ-40</strain>
    </source>
</reference>
<evidence type="ECO:0000313" key="2">
    <source>
        <dbReference type="EMBL" id="MBU5438700.1"/>
    </source>
</evidence>
<dbReference type="RefSeq" id="WP_216519993.1">
    <property type="nucleotide sequence ID" value="NZ_JAHLPM010000009.1"/>
</dbReference>
<evidence type="ECO:0000259" key="1">
    <source>
        <dbReference type="Pfam" id="PF01385"/>
    </source>
</evidence>
<dbReference type="Pfam" id="PF01385">
    <property type="entry name" value="OrfB_IS605"/>
    <property type="match status" value="1"/>
</dbReference>